<evidence type="ECO:0000313" key="1">
    <source>
        <dbReference type="EMBL" id="GGA07007.1"/>
    </source>
</evidence>
<reference evidence="2" key="1">
    <citation type="journal article" date="2019" name="Int. J. Syst. Evol. Microbiol.">
        <title>The Global Catalogue of Microorganisms (GCM) 10K type strain sequencing project: providing services to taxonomists for standard genome sequencing and annotation.</title>
        <authorList>
            <consortium name="The Broad Institute Genomics Platform"/>
            <consortium name="The Broad Institute Genome Sequencing Center for Infectious Disease"/>
            <person name="Wu L."/>
            <person name="Ma J."/>
        </authorList>
    </citation>
    <scope>NUCLEOTIDE SEQUENCE [LARGE SCALE GENOMIC DNA]</scope>
    <source>
        <strain evidence="2">CGMCC 1.15297</strain>
    </source>
</reference>
<protein>
    <submittedName>
        <fullName evidence="1">Uncharacterized protein</fullName>
    </submittedName>
</protein>
<evidence type="ECO:0000313" key="2">
    <source>
        <dbReference type="Proteomes" id="UP000603317"/>
    </source>
</evidence>
<dbReference type="EMBL" id="BMID01000001">
    <property type="protein sequence ID" value="GGA07007.1"/>
    <property type="molecule type" value="Genomic_DNA"/>
</dbReference>
<dbReference type="Proteomes" id="UP000603317">
    <property type="component" value="Unassembled WGS sequence"/>
</dbReference>
<keyword evidence="2" id="KW-1185">Reference proteome</keyword>
<organism evidence="1 2">
    <name type="scientific">Blastomonas marina</name>
    <dbReference type="NCBI Taxonomy" id="1867408"/>
    <lineage>
        <taxon>Bacteria</taxon>
        <taxon>Pseudomonadati</taxon>
        <taxon>Pseudomonadota</taxon>
        <taxon>Alphaproteobacteria</taxon>
        <taxon>Sphingomonadales</taxon>
        <taxon>Sphingomonadaceae</taxon>
        <taxon>Blastomonas</taxon>
    </lineage>
</organism>
<name>A0ABQ1FED6_9SPHN</name>
<gene>
    <name evidence="1" type="ORF">GCM10010923_16230</name>
</gene>
<accession>A0ABQ1FED6</accession>
<sequence length="49" mass="5403">MVLSEEMHLIDDRAGCVALASETGLHYEGEILESLVTKMRDKQAALTVK</sequence>
<comment type="caution">
    <text evidence="1">The sequence shown here is derived from an EMBL/GenBank/DDBJ whole genome shotgun (WGS) entry which is preliminary data.</text>
</comment>
<proteinExistence type="predicted"/>